<dbReference type="AlphaFoldDB" id="A0A3L7A114"/>
<dbReference type="RefSeq" id="WP_121649558.1">
    <property type="nucleotide sequence ID" value="NZ_RCUX01000013.1"/>
</dbReference>
<dbReference type="Gene3D" id="3.10.150.10">
    <property type="entry name" value="DNA Polymerase III, subunit A, domain 2"/>
    <property type="match status" value="1"/>
</dbReference>
<protein>
    <recommendedName>
        <fullName evidence="3">DNA polymerase III beta sliding clamp central domain-containing protein</fullName>
    </recommendedName>
</protein>
<dbReference type="OrthoDB" id="9940340at2"/>
<evidence type="ECO:0000313" key="2">
    <source>
        <dbReference type="Proteomes" id="UP000272503"/>
    </source>
</evidence>
<sequence>MNHKKDSIVRFTIEAGAARWAAAAMVAAIESSEAAPVMRGALWRLQGDDLVMVAADPFAVHRLRVPVTVLTPETVSAASAGFVVPREAVLWVLQNANYFRRTVHKHIVGRSDIVAAYTPGVDLAPGTLQLAVTPSEASRGRVVLETELVRGEYPPVEGDLDAAARGVRAQVSQVAARRMIAAQKLARRRNDTLAIEGRKNGSARKVYIRVGEASHPYAEALLMQALWPEASEVAA</sequence>
<organism evidence="1 2">
    <name type="scientific">Mycetocola tolaasinivorans</name>
    <dbReference type="NCBI Taxonomy" id="76635"/>
    <lineage>
        <taxon>Bacteria</taxon>
        <taxon>Bacillati</taxon>
        <taxon>Actinomycetota</taxon>
        <taxon>Actinomycetes</taxon>
        <taxon>Micrococcales</taxon>
        <taxon>Microbacteriaceae</taxon>
        <taxon>Mycetocola</taxon>
    </lineage>
</organism>
<accession>A0A3L7A114</accession>
<evidence type="ECO:0008006" key="3">
    <source>
        <dbReference type="Google" id="ProtNLM"/>
    </source>
</evidence>
<proteinExistence type="predicted"/>
<comment type="caution">
    <text evidence="1">The sequence shown here is derived from an EMBL/GenBank/DDBJ whole genome shotgun (WGS) entry which is preliminary data.</text>
</comment>
<name>A0A3L7A114_9MICO</name>
<dbReference type="Proteomes" id="UP000272503">
    <property type="component" value="Unassembled WGS sequence"/>
</dbReference>
<keyword evidence="2" id="KW-1185">Reference proteome</keyword>
<evidence type="ECO:0000313" key="1">
    <source>
        <dbReference type="EMBL" id="RLP73655.1"/>
    </source>
</evidence>
<reference evidence="1 2" key="1">
    <citation type="submission" date="2018-10" db="EMBL/GenBank/DDBJ databases">
        <authorList>
            <person name="Li J."/>
        </authorList>
    </citation>
    <scope>NUCLEOTIDE SEQUENCE [LARGE SCALE GENOMIC DNA]</scope>
    <source>
        <strain evidence="1 2">IF 016277</strain>
    </source>
</reference>
<dbReference type="EMBL" id="RCUX01000013">
    <property type="protein sequence ID" value="RLP73655.1"/>
    <property type="molecule type" value="Genomic_DNA"/>
</dbReference>
<gene>
    <name evidence="1" type="ORF">D9V32_14080</name>
</gene>